<evidence type="ECO:0000313" key="14">
    <source>
        <dbReference type="Proteomes" id="UP001341281"/>
    </source>
</evidence>
<keyword evidence="8" id="KW-0560">Oxidoreductase</keyword>
<organism evidence="13 14">
    <name type="scientific">Paspalum notatum var. saurae</name>
    <dbReference type="NCBI Taxonomy" id="547442"/>
    <lineage>
        <taxon>Eukaryota</taxon>
        <taxon>Viridiplantae</taxon>
        <taxon>Streptophyta</taxon>
        <taxon>Embryophyta</taxon>
        <taxon>Tracheophyta</taxon>
        <taxon>Spermatophyta</taxon>
        <taxon>Magnoliopsida</taxon>
        <taxon>Liliopsida</taxon>
        <taxon>Poales</taxon>
        <taxon>Poaceae</taxon>
        <taxon>PACMAD clade</taxon>
        <taxon>Panicoideae</taxon>
        <taxon>Andropogonodae</taxon>
        <taxon>Paspaleae</taxon>
        <taxon>Paspalinae</taxon>
        <taxon>Paspalum</taxon>
    </lineage>
</organism>
<dbReference type="Gene3D" id="1.10.630.10">
    <property type="entry name" value="Cytochrome P450"/>
    <property type="match status" value="1"/>
</dbReference>
<dbReference type="InterPro" id="IPR001128">
    <property type="entry name" value="Cyt_P450"/>
</dbReference>
<evidence type="ECO:0000256" key="12">
    <source>
        <dbReference type="SAM" id="Phobius"/>
    </source>
</evidence>
<reference evidence="13 14" key="1">
    <citation type="submission" date="2024-02" db="EMBL/GenBank/DDBJ databases">
        <title>High-quality chromosome-scale genome assembly of Pensacola bahiagrass (Paspalum notatum Flugge var. saurae).</title>
        <authorList>
            <person name="Vega J.M."/>
            <person name="Podio M."/>
            <person name="Orjuela J."/>
            <person name="Siena L.A."/>
            <person name="Pessino S.C."/>
            <person name="Combes M.C."/>
            <person name="Mariac C."/>
            <person name="Albertini E."/>
            <person name="Pupilli F."/>
            <person name="Ortiz J.P.A."/>
            <person name="Leblanc O."/>
        </authorList>
    </citation>
    <scope>NUCLEOTIDE SEQUENCE [LARGE SCALE GENOMIC DNA]</scope>
    <source>
        <strain evidence="13">R1</strain>
        <tissue evidence="13">Leaf</tissue>
    </source>
</reference>
<dbReference type="PRINTS" id="PR00464">
    <property type="entry name" value="EP450II"/>
</dbReference>
<comment type="subcellular location">
    <subcellularLocation>
        <location evidence="2">Membrane</location>
    </subcellularLocation>
</comment>
<evidence type="ECO:0000313" key="13">
    <source>
        <dbReference type="EMBL" id="WVZ82188.1"/>
    </source>
</evidence>
<evidence type="ECO:0000256" key="10">
    <source>
        <dbReference type="ARBA" id="ARBA00023033"/>
    </source>
</evidence>
<evidence type="ECO:0000256" key="6">
    <source>
        <dbReference type="ARBA" id="ARBA00022723"/>
    </source>
</evidence>
<proteinExistence type="inferred from homology"/>
<sequence length="252" mass="27566">MAIGSGVALVAAAVAVVLVTPLWTLLVHLVLRPHAVARAFARQGIRGPAYRFFVGNNRETEAMRAATSGATLDLSSHDFIPRVMPHYRAWVSLYGKVFLWWSGSTPALFVGNYDMVKRILSDRSGQYPKPDPGPALVALLGMGLVFTEGEDWARHRRVVHPAFAMDKLKMMTAAMAACAGEVIRAWEARVAASGAATVEVGHQFSELTADVISHTAFGTSYRQGKEVFLAQRELQFIALAAVVPWRRPRPRA</sequence>
<dbReference type="InterPro" id="IPR036396">
    <property type="entry name" value="Cyt_P450_sf"/>
</dbReference>
<dbReference type="InterPro" id="IPR050665">
    <property type="entry name" value="Cytochrome_P450_Monooxygen"/>
</dbReference>
<evidence type="ECO:0000256" key="1">
    <source>
        <dbReference type="ARBA" id="ARBA00001971"/>
    </source>
</evidence>
<evidence type="ECO:0000256" key="9">
    <source>
        <dbReference type="ARBA" id="ARBA00023004"/>
    </source>
</evidence>
<evidence type="ECO:0000256" key="5">
    <source>
        <dbReference type="ARBA" id="ARBA00022692"/>
    </source>
</evidence>
<dbReference type="GO" id="GO:0020037">
    <property type="term" value="F:heme binding"/>
    <property type="evidence" value="ECO:0007669"/>
    <property type="project" value="InterPro"/>
</dbReference>
<feature type="transmembrane region" description="Helical" evidence="12">
    <location>
        <begin position="6"/>
        <end position="31"/>
    </location>
</feature>
<keyword evidence="10" id="KW-0503">Monooxygenase</keyword>
<comment type="similarity">
    <text evidence="3">Belongs to the cytochrome P450 family.</text>
</comment>
<gene>
    <name evidence="13" type="ORF">U9M48_029477</name>
</gene>
<protein>
    <recommendedName>
        <fullName evidence="15">Cytochrome P450</fullName>
    </recommendedName>
</protein>
<keyword evidence="14" id="KW-1185">Reference proteome</keyword>
<dbReference type="PANTHER" id="PTHR24282">
    <property type="entry name" value="CYTOCHROME P450 FAMILY MEMBER"/>
    <property type="match status" value="1"/>
</dbReference>
<name>A0AAQ3TZ02_PASNO</name>
<dbReference type="GO" id="GO:0016705">
    <property type="term" value="F:oxidoreductase activity, acting on paired donors, with incorporation or reduction of molecular oxygen"/>
    <property type="evidence" value="ECO:0007669"/>
    <property type="project" value="InterPro"/>
</dbReference>
<keyword evidence="9" id="KW-0408">Iron</keyword>
<keyword evidence="7 12" id="KW-1133">Transmembrane helix</keyword>
<dbReference type="PANTHER" id="PTHR24282:SF100">
    <property type="entry name" value="OS06G0191800 PROTEIN"/>
    <property type="match status" value="1"/>
</dbReference>
<evidence type="ECO:0000256" key="4">
    <source>
        <dbReference type="ARBA" id="ARBA00022617"/>
    </source>
</evidence>
<evidence type="ECO:0000256" key="11">
    <source>
        <dbReference type="ARBA" id="ARBA00023136"/>
    </source>
</evidence>
<dbReference type="EMBL" id="CP144750">
    <property type="protein sequence ID" value="WVZ82188.1"/>
    <property type="molecule type" value="Genomic_DNA"/>
</dbReference>
<accession>A0AAQ3TZ02</accession>
<comment type="cofactor">
    <cofactor evidence="1">
        <name>heme</name>
        <dbReference type="ChEBI" id="CHEBI:30413"/>
    </cofactor>
</comment>
<dbReference type="GO" id="GO:0004497">
    <property type="term" value="F:monooxygenase activity"/>
    <property type="evidence" value="ECO:0007669"/>
    <property type="project" value="UniProtKB-KW"/>
</dbReference>
<dbReference type="GO" id="GO:0016020">
    <property type="term" value="C:membrane"/>
    <property type="evidence" value="ECO:0007669"/>
    <property type="project" value="UniProtKB-SubCell"/>
</dbReference>
<evidence type="ECO:0000256" key="8">
    <source>
        <dbReference type="ARBA" id="ARBA00023002"/>
    </source>
</evidence>
<evidence type="ECO:0000256" key="3">
    <source>
        <dbReference type="ARBA" id="ARBA00010617"/>
    </source>
</evidence>
<dbReference type="Pfam" id="PF00067">
    <property type="entry name" value="p450"/>
    <property type="match status" value="1"/>
</dbReference>
<evidence type="ECO:0000256" key="2">
    <source>
        <dbReference type="ARBA" id="ARBA00004370"/>
    </source>
</evidence>
<dbReference type="InterPro" id="IPR002402">
    <property type="entry name" value="Cyt_P450_E_grp-II"/>
</dbReference>
<dbReference type="GO" id="GO:0006629">
    <property type="term" value="P:lipid metabolic process"/>
    <property type="evidence" value="ECO:0007669"/>
    <property type="project" value="UniProtKB-ARBA"/>
</dbReference>
<evidence type="ECO:0000256" key="7">
    <source>
        <dbReference type="ARBA" id="ARBA00022989"/>
    </source>
</evidence>
<dbReference type="AlphaFoldDB" id="A0AAQ3TZ02"/>
<keyword evidence="5 12" id="KW-0812">Transmembrane</keyword>
<keyword evidence="4" id="KW-0349">Heme</keyword>
<dbReference type="Proteomes" id="UP001341281">
    <property type="component" value="Chromosome 06"/>
</dbReference>
<keyword evidence="11 12" id="KW-0472">Membrane</keyword>
<keyword evidence="6" id="KW-0479">Metal-binding</keyword>
<evidence type="ECO:0008006" key="15">
    <source>
        <dbReference type="Google" id="ProtNLM"/>
    </source>
</evidence>
<dbReference type="SUPFAM" id="SSF48264">
    <property type="entry name" value="Cytochrome P450"/>
    <property type="match status" value="1"/>
</dbReference>
<dbReference type="GO" id="GO:0005506">
    <property type="term" value="F:iron ion binding"/>
    <property type="evidence" value="ECO:0007669"/>
    <property type="project" value="InterPro"/>
</dbReference>